<keyword evidence="2 5" id="KW-0812">Transmembrane</keyword>
<proteinExistence type="predicted"/>
<evidence type="ECO:0000256" key="2">
    <source>
        <dbReference type="ARBA" id="ARBA00022692"/>
    </source>
</evidence>
<organism evidence="6 7">
    <name type="scientific">Diaphorina citri</name>
    <name type="common">Asian citrus psyllid</name>
    <dbReference type="NCBI Taxonomy" id="121845"/>
    <lineage>
        <taxon>Eukaryota</taxon>
        <taxon>Metazoa</taxon>
        <taxon>Ecdysozoa</taxon>
        <taxon>Arthropoda</taxon>
        <taxon>Hexapoda</taxon>
        <taxon>Insecta</taxon>
        <taxon>Pterygota</taxon>
        <taxon>Neoptera</taxon>
        <taxon>Paraneoptera</taxon>
        <taxon>Hemiptera</taxon>
        <taxon>Sternorrhyncha</taxon>
        <taxon>Psylloidea</taxon>
        <taxon>Psyllidae</taxon>
        <taxon>Diaphorininae</taxon>
        <taxon>Diaphorina</taxon>
    </lineage>
</organism>
<dbReference type="PANTHER" id="PTHR10924">
    <property type="entry name" value="MAJOR FACILITATOR SUPERFAMILY PROTEIN-RELATED"/>
    <property type="match status" value="1"/>
</dbReference>
<evidence type="ECO:0000256" key="4">
    <source>
        <dbReference type="ARBA" id="ARBA00023136"/>
    </source>
</evidence>
<dbReference type="GO" id="GO:0016020">
    <property type="term" value="C:membrane"/>
    <property type="evidence" value="ECO:0007669"/>
    <property type="project" value="UniProtKB-SubCell"/>
</dbReference>
<keyword evidence="3 5" id="KW-1133">Transmembrane helix</keyword>
<dbReference type="KEGG" id="dci:103515492"/>
<feature type="transmembrane region" description="Helical" evidence="5">
    <location>
        <begin position="357"/>
        <end position="376"/>
    </location>
</feature>
<feature type="transmembrane region" description="Helical" evidence="5">
    <location>
        <begin position="286"/>
        <end position="307"/>
    </location>
</feature>
<dbReference type="GO" id="GO:0097037">
    <property type="term" value="P:heme export"/>
    <property type="evidence" value="ECO:0007669"/>
    <property type="project" value="TreeGrafter"/>
</dbReference>
<feature type="transmembrane region" description="Helical" evidence="5">
    <location>
        <begin position="53"/>
        <end position="71"/>
    </location>
</feature>
<dbReference type="InterPro" id="IPR036259">
    <property type="entry name" value="MFS_trans_sf"/>
</dbReference>
<reference evidence="7" key="1">
    <citation type="submission" date="2025-08" db="UniProtKB">
        <authorList>
            <consortium name="RefSeq"/>
        </authorList>
    </citation>
    <scope>IDENTIFICATION</scope>
</reference>
<evidence type="ECO:0000256" key="1">
    <source>
        <dbReference type="ARBA" id="ARBA00004141"/>
    </source>
</evidence>
<dbReference type="AlphaFoldDB" id="A0A3Q0J6B3"/>
<dbReference type="STRING" id="121845.A0A3Q0J6B3"/>
<evidence type="ECO:0000256" key="3">
    <source>
        <dbReference type="ARBA" id="ARBA00022989"/>
    </source>
</evidence>
<dbReference type="PaxDb" id="121845-A0A3Q0J6B3"/>
<comment type="subcellular location">
    <subcellularLocation>
        <location evidence="1">Membrane</location>
        <topology evidence="1">Multi-pass membrane protein</topology>
    </subcellularLocation>
</comment>
<gene>
    <name evidence="7" type="primary">LOC103515492</name>
</gene>
<keyword evidence="6" id="KW-1185">Reference proteome</keyword>
<dbReference type="SUPFAM" id="SSF103473">
    <property type="entry name" value="MFS general substrate transporter"/>
    <property type="match status" value="1"/>
</dbReference>
<name>A0A3Q0J6B3_DIACI</name>
<dbReference type="RefSeq" id="XP_026683981.1">
    <property type="nucleotide sequence ID" value="XM_026828180.1"/>
</dbReference>
<protein>
    <submittedName>
        <fullName evidence="7">Uncharacterized MFS-type transporter C09D4.1-like</fullName>
    </submittedName>
</protein>
<dbReference type="InterPro" id="IPR049680">
    <property type="entry name" value="FLVCR1-2_SLC49-like"/>
</dbReference>
<dbReference type="PANTHER" id="PTHR10924:SF4">
    <property type="entry name" value="GH15861P"/>
    <property type="match status" value="1"/>
</dbReference>
<evidence type="ECO:0000313" key="6">
    <source>
        <dbReference type="Proteomes" id="UP000079169"/>
    </source>
</evidence>
<evidence type="ECO:0000256" key="5">
    <source>
        <dbReference type="SAM" id="Phobius"/>
    </source>
</evidence>
<sequence>MLGLLLLSCQTRSSKRAAADYAGVQTKDAFGVASTPIIPTHQNVDCKLYSRRYAILALFVVYSASNALQWIQYAIVSDHVMKYYGVGSFYVDCTSMIYMLTYIPLITPGSWFLDKYGIRESVIIGALGTCLGAWVKTFSLDPSRFWVTLLGQTIVACSQIFILNIPAQLAATWFGRAEVSTACSVGVFGNQVSIREATRNLRSNFVRQGRRTTIQANQAGSFVLSDCSIKDISPPPALSSRTHYPILISCHLKRPIQGIRESVIIGALGTCLGAWVKTFSLDPSRFWVTLLGQTIVACSQIFILNIPAQLAATWFGRAEVSTACSVGVFGNQKKKKGIKEKKVEEEKKGHFQDAGRIGLVIVLAGTLGSVISGIVLDKTGKYK</sequence>
<feature type="transmembrane region" description="Helical" evidence="5">
    <location>
        <begin position="116"/>
        <end position="135"/>
    </location>
</feature>
<keyword evidence="4 5" id="KW-0472">Membrane</keyword>
<dbReference type="GO" id="GO:0020037">
    <property type="term" value="F:heme binding"/>
    <property type="evidence" value="ECO:0007669"/>
    <property type="project" value="TreeGrafter"/>
</dbReference>
<dbReference type="GO" id="GO:0015232">
    <property type="term" value="F:heme transmembrane transporter activity"/>
    <property type="evidence" value="ECO:0007669"/>
    <property type="project" value="TreeGrafter"/>
</dbReference>
<dbReference type="GeneID" id="103515492"/>
<dbReference type="Proteomes" id="UP000079169">
    <property type="component" value="Unplaced"/>
</dbReference>
<dbReference type="Gene3D" id="1.20.1250.20">
    <property type="entry name" value="MFS general substrate transporter like domains"/>
    <property type="match status" value="1"/>
</dbReference>
<evidence type="ECO:0000313" key="7">
    <source>
        <dbReference type="RefSeq" id="XP_026683981.1"/>
    </source>
</evidence>
<accession>A0A3Q0J6B3</accession>